<reference evidence="1" key="1">
    <citation type="journal article" date="2013" name="Nat. Commun.">
        <title>Whole-genome sequencing of Oryza brachyantha reveals mechanisms underlying Oryza genome evolution.</title>
        <authorList>
            <person name="Chen J."/>
            <person name="Huang Q."/>
            <person name="Gao D."/>
            <person name="Wang J."/>
            <person name="Lang Y."/>
            <person name="Liu T."/>
            <person name="Li B."/>
            <person name="Bai Z."/>
            <person name="Luis Goicoechea J."/>
            <person name="Liang C."/>
            <person name="Chen C."/>
            <person name="Zhang W."/>
            <person name="Sun S."/>
            <person name="Liao Y."/>
            <person name="Zhang X."/>
            <person name="Yang L."/>
            <person name="Song C."/>
            <person name="Wang M."/>
            <person name="Shi J."/>
            <person name="Liu G."/>
            <person name="Liu J."/>
            <person name="Zhou H."/>
            <person name="Zhou W."/>
            <person name="Yu Q."/>
            <person name="An N."/>
            <person name="Chen Y."/>
            <person name="Cai Q."/>
            <person name="Wang B."/>
            <person name="Liu B."/>
            <person name="Min J."/>
            <person name="Huang Y."/>
            <person name="Wu H."/>
            <person name="Li Z."/>
            <person name="Zhang Y."/>
            <person name="Yin Y."/>
            <person name="Song W."/>
            <person name="Jiang J."/>
            <person name="Jackson S.A."/>
            <person name="Wing R.A."/>
            <person name="Wang J."/>
            <person name="Chen M."/>
        </authorList>
    </citation>
    <scope>NUCLEOTIDE SEQUENCE [LARGE SCALE GENOMIC DNA]</scope>
    <source>
        <strain evidence="1">cv. IRGC 101232</strain>
    </source>
</reference>
<organism evidence="1">
    <name type="scientific">Oryza brachyantha</name>
    <name type="common">malo sina</name>
    <dbReference type="NCBI Taxonomy" id="4533"/>
    <lineage>
        <taxon>Eukaryota</taxon>
        <taxon>Viridiplantae</taxon>
        <taxon>Streptophyta</taxon>
        <taxon>Embryophyta</taxon>
        <taxon>Tracheophyta</taxon>
        <taxon>Spermatophyta</taxon>
        <taxon>Magnoliopsida</taxon>
        <taxon>Liliopsida</taxon>
        <taxon>Poales</taxon>
        <taxon>Poaceae</taxon>
        <taxon>BOP clade</taxon>
        <taxon>Oryzoideae</taxon>
        <taxon>Oryzeae</taxon>
        <taxon>Oryzinae</taxon>
        <taxon>Oryza</taxon>
    </lineage>
</organism>
<evidence type="ECO:0000313" key="1">
    <source>
        <dbReference type="EnsemblPlants" id="OB11G15850.1"/>
    </source>
</evidence>
<reference evidence="1" key="2">
    <citation type="submission" date="2013-04" db="UniProtKB">
        <authorList>
            <consortium name="EnsemblPlants"/>
        </authorList>
    </citation>
    <scope>IDENTIFICATION</scope>
</reference>
<proteinExistence type="predicted"/>
<sequence length="73" mass="8450">MARRSEAALGVGLHRRWRITTSTSPVSQEDFGKEPLWIETQLKTELDRKVRIGWRQEGGRDIVQPMVSESDRN</sequence>
<keyword evidence="2" id="KW-1185">Reference proteome</keyword>
<dbReference type="EnsemblPlants" id="OB11G15850.1">
    <property type="protein sequence ID" value="OB11G15850.1"/>
    <property type="gene ID" value="OB11G15850"/>
</dbReference>
<name>J3N6Z9_ORYBR</name>
<protein>
    <submittedName>
        <fullName evidence="1">Uncharacterized protein</fullName>
    </submittedName>
</protein>
<accession>J3N6Z9</accession>
<dbReference type="Proteomes" id="UP000006038">
    <property type="component" value="Chromosome 11"/>
</dbReference>
<dbReference type="Gramene" id="OB11G15850.1">
    <property type="protein sequence ID" value="OB11G15850.1"/>
    <property type="gene ID" value="OB11G15850"/>
</dbReference>
<evidence type="ECO:0000313" key="2">
    <source>
        <dbReference type="Proteomes" id="UP000006038"/>
    </source>
</evidence>
<dbReference type="AlphaFoldDB" id="J3N6Z9"/>
<dbReference type="HOGENOM" id="CLU_2708742_0_0_1"/>